<comment type="caution">
    <text evidence="2">The sequence shown here is derived from an EMBL/GenBank/DDBJ whole genome shotgun (WGS) entry which is preliminary data.</text>
</comment>
<evidence type="ECO:0000256" key="1">
    <source>
        <dbReference type="SAM" id="MobiDB-lite"/>
    </source>
</evidence>
<protein>
    <submittedName>
        <fullName evidence="2">Uncharacterized protein</fullName>
    </submittedName>
</protein>
<name>A0A835RGD8_VANPL</name>
<evidence type="ECO:0000313" key="3">
    <source>
        <dbReference type="Proteomes" id="UP000639772"/>
    </source>
</evidence>
<sequence length="70" mass="7791">MSPAKKKNETAPSQEVSHAVRAARTSQRKPRRRSRREERASHTNNTGPGAPQEKPGAREAPREFRRSSAG</sequence>
<accession>A0A835RGD8</accession>
<evidence type="ECO:0000313" key="2">
    <source>
        <dbReference type="EMBL" id="KAG0489973.1"/>
    </source>
</evidence>
<feature type="region of interest" description="Disordered" evidence="1">
    <location>
        <begin position="1"/>
        <end position="70"/>
    </location>
</feature>
<dbReference type="Proteomes" id="UP000639772">
    <property type="component" value="Chromosome 3"/>
</dbReference>
<dbReference type="AlphaFoldDB" id="A0A835RGD8"/>
<organism evidence="2 3">
    <name type="scientific">Vanilla planifolia</name>
    <name type="common">Vanilla</name>
    <dbReference type="NCBI Taxonomy" id="51239"/>
    <lineage>
        <taxon>Eukaryota</taxon>
        <taxon>Viridiplantae</taxon>
        <taxon>Streptophyta</taxon>
        <taxon>Embryophyta</taxon>
        <taxon>Tracheophyta</taxon>
        <taxon>Spermatophyta</taxon>
        <taxon>Magnoliopsida</taxon>
        <taxon>Liliopsida</taxon>
        <taxon>Asparagales</taxon>
        <taxon>Orchidaceae</taxon>
        <taxon>Vanilloideae</taxon>
        <taxon>Vanilleae</taxon>
        <taxon>Vanilla</taxon>
    </lineage>
</organism>
<feature type="compositionally biased region" description="Basic and acidic residues" evidence="1">
    <location>
        <begin position="55"/>
        <end position="70"/>
    </location>
</feature>
<gene>
    <name evidence="2" type="ORF">HPP92_006836</name>
</gene>
<reference evidence="2 3" key="1">
    <citation type="journal article" date="2020" name="Nat. Food">
        <title>A phased Vanilla planifolia genome enables genetic improvement of flavour and production.</title>
        <authorList>
            <person name="Hasing T."/>
            <person name="Tang H."/>
            <person name="Brym M."/>
            <person name="Khazi F."/>
            <person name="Huang T."/>
            <person name="Chambers A.H."/>
        </authorList>
    </citation>
    <scope>NUCLEOTIDE SEQUENCE [LARGE SCALE GENOMIC DNA]</scope>
    <source>
        <tissue evidence="2">Leaf</tissue>
    </source>
</reference>
<proteinExistence type="predicted"/>
<dbReference type="EMBL" id="JADCNM010000003">
    <property type="protein sequence ID" value="KAG0489973.1"/>
    <property type="molecule type" value="Genomic_DNA"/>
</dbReference>